<accession>A0A8C2U5D9</accession>
<reference evidence="1" key="1">
    <citation type="submission" date="2015-11" db="EMBL/GenBank/DDBJ databases">
        <authorList>
            <consortium name="International Coturnix japonica Genome Analysis Consortium"/>
            <person name="Warren W."/>
            <person name="Burt D.W."/>
            <person name="Antin P.B."/>
            <person name="Lanford R."/>
            <person name="Gros J."/>
            <person name="Wilson R.K."/>
        </authorList>
    </citation>
    <scope>NUCLEOTIDE SEQUENCE [LARGE SCALE GENOMIC DNA]</scope>
</reference>
<dbReference type="Ensembl" id="ENSCJPT00005031200.1">
    <property type="protein sequence ID" value="ENSCJPP00005022754.1"/>
    <property type="gene ID" value="ENSCJPG00005018090.1"/>
</dbReference>
<proteinExistence type="predicted"/>
<reference evidence="1" key="3">
    <citation type="submission" date="2025-09" db="UniProtKB">
        <authorList>
            <consortium name="Ensembl"/>
        </authorList>
    </citation>
    <scope>IDENTIFICATION</scope>
</reference>
<sequence>FSWLFPLCKSHRSSFLASSGLLVICIVQKNRPKSLRSSYSELIYQSNPIIFTSCHWKSESLKSECP</sequence>
<evidence type="ECO:0000313" key="2">
    <source>
        <dbReference type="Proteomes" id="UP000694412"/>
    </source>
</evidence>
<evidence type="ECO:0000313" key="1">
    <source>
        <dbReference type="Ensembl" id="ENSCJPP00005022754.1"/>
    </source>
</evidence>
<dbReference type="AlphaFoldDB" id="A0A8C2U5D9"/>
<reference evidence="1" key="2">
    <citation type="submission" date="2025-08" db="UniProtKB">
        <authorList>
            <consortium name="Ensembl"/>
        </authorList>
    </citation>
    <scope>IDENTIFICATION</scope>
</reference>
<dbReference type="Proteomes" id="UP000694412">
    <property type="component" value="Chromosome 12"/>
</dbReference>
<name>A0A8C2U5D9_COTJA</name>
<protein>
    <submittedName>
        <fullName evidence="1">Uncharacterized protein</fullName>
    </submittedName>
</protein>
<keyword evidence="2" id="KW-1185">Reference proteome</keyword>
<organism evidence="1 2">
    <name type="scientific">Coturnix japonica</name>
    <name type="common">Japanese quail</name>
    <name type="synonym">Coturnix coturnix japonica</name>
    <dbReference type="NCBI Taxonomy" id="93934"/>
    <lineage>
        <taxon>Eukaryota</taxon>
        <taxon>Metazoa</taxon>
        <taxon>Chordata</taxon>
        <taxon>Craniata</taxon>
        <taxon>Vertebrata</taxon>
        <taxon>Euteleostomi</taxon>
        <taxon>Archelosauria</taxon>
        <taxon>Archosauria</taxon>
        <taxon>Dinosauria</taxon>
        <taxon>Saurischia</taxon>
        <taxon>Theropoda</taxon>
        <taxon>Coelurosauria</taxon>
        <taxon>Aves</taxon>
        <taxon>Neognathae</taxon>
        <taxon>Galloanserae</taxon>
        <taxon>Galliformes</taxon>
        <taxon>Phasianidae</taxon>
        <taxon>Perdicinae</taxon>
        <taxon>Coturnix</taxon>
    </lineage>
</organism>